<dbReference type="CDD" id="cd13565">
    <property type="entry name" value="PBP2_PstS"/>
    <property type="match status" value="1"/>
</dbReference>
<evidence type="ECO:0000256" key="3">
    <source>
        <dbReference type="SAM" id="Phobius"/>
    </source>
</evidence>
<dbReference type="HOGENOM" id="CLU_034528_3_0_11"/>
<dbReference type="OrthoDB" id="9801510at2"/>
<dbReference type="Proteomes" id="UP000000851">
    <property type="component" value="Chromosome"/>
</dbReference>
<feature type="chain" id="PRO_5002980423" evidence="4">
    <location>
        <begin position="39"/>
        <end position="570"/>
    </location>
</feature>
<dbReference type="eggNOG" id="COG0226">
    <property type="taxonomic scope" value="Bacteria"/>
</dbReference>
<dbReference type="Pfam" id="PF12849">
    <property type="entry name" value="PBP_like_2"/>
    <property type="match status" value="1"/>
</dbReference>
<evidence type="ECO:0000259" key="5">
    <source>
        <dbReference type="Pfam" id="PF12849"/>
    </source>
</evidence>
<dbReference type="RefSeq" id="WP_012784702.1">
    <property type="nucleotide sequence ID" value="NC_013131.1"/>
</dbReference>
<dbReference type="PANTHER" id="PTHR42996">
    <property type="entry name" value="PHOSPHATE-BINDING PROTEIN PSTS"/>
    <property type="match status" value="1"/>
</dbReference>
<keyword evidence="3" id="KW-0472">Membrane</keyword>
<evidence type="ECO:0000313" key="6">
    <source>
        <dbReference type="EMBL" id="ACU69407.1"/>
    </source>
</evidence>
<dbReference type="PANTHER" id="PTHR42996:SF1">
    <property type="entry name" value="PHOSPHATE-BINDING PROTEIN PSTS"/>
    <property type="match status" value="1"/>
</dbReference>
<feature type="domain" description="PBP" evidence="5">
    <location>
        <begin position="34"/>
        <end position="362"/>
    </location>
</feature>
<keyword evidence="3" id="KW-0812">Transmembrane</keyword>
<feature type="transmembrane region" description="Helical" evidence="3">
    <location>
        <begin position="539"/>
        <end position="561"/>
    </location>
</feature>
<reference evidence="6 7" key="1">
    <citation type="journal article" date="2009" name="Stand. Genomic Sci.">
        <title>Complete genome sequence of Catenulispora acidiphila type strain (ID 139908).</title>
        <authorList>
            <person name="Copeland A."/>
            <person name="Lapidus A."/>
            <person name="Glavina Del Rio T."/>
            <person name="Nolan M."/>
            <person name="Lucas S."/>
            <person name="Chen F."/>
            <person name="Tice H."/>
            <person name="Cheng J.F."/>
            <person name="Bruce D."/>
            <person name="Goodwin L."/>
            <person name="Pitluck S."/>
            <person name="Mikhailova N."/>
            <person name="Pati A."/>
            <person name="Ivanova N."/>
            <person name="Mavromatis K."/>
            <person name="Chen A."/>
            <person name="Palaniappan K."/>
            <person name="Chain P."/>
            <person name="Land M."/>
            <person name="Hauser L."/>
            <person name="Chang Y.J."/>
            <person name="Jeffries C.D."/>
            <person name="Chertkov O."/>
            <person name="Brettin T."/>
            <person name="Detter J.C."/>
            <person name="Han C."/>
            <person name="Ali Z."/>
            <person name="Tindall B.J."/>
            <person name="Goker M."/>
            <person name="Bristow J."/>
            <person name="Eisen J.A."/>
            <person name="Markowitz V."/>
            <person name="Hugenholtz P."/>
            <person name="Kyrpides N.C."/>
            <person name="Klenk H.P."/>
        </authorList>
    </citation>
    <scope>NUCLEOTIDE SEQUENCE [LARGE SCALE GENOMIC DNA]</scope>
    <source>
        <strain evidence="7">DSM 44928 / JCM 14897 / NBRC 102108 / NRRL B-24433 / ID139908</strain>
    </source>
</reference>
<keyword evidence="3" id="KW-1133">Transmembrane helix</keyword>
<dbReference type="SUPFAM" id="SSF53850">
    <property type="entry name" value="Periplasmic binding protein-like II"/>
    <property type="match status" value="1"/>
</dbReference>
<evidence type="ECO:0000256" key="2">
    <source>
        <dbReference type="SAM" id="MobiDB-lite"/>
    </source>
</evidence>
<feature type="region of interest" description="Disordered" evidence="2">
    <location>
        <begin position="443"/>
        <end position="519"/>
    </location>
</feature>
<dbReference type="EMBL" id="CP001700">
    <property type="protein sequence ID" value="ACU69407.1"/>
    <property type="molecule type" value="Genomic_DNA"/>
</dbReference>
<dbReference type="Gene3D" id="3.40.190.10">
    <property type="entry name" value="Periplasmic binding protein-like II"/>
    <property type="match status" value="2"/>
</dbReference>
<dbReference type="KEGG" id="cai:Caci_0455"/>
<name>C7PX56_CATAD</name>
<accession>C7PX56</accession>
<dbReference type="InterPro" id="IPR024370">
    <property type="entry name" value="PBP_domain"/>
</dbReference>
<dbReference type="STRING" id="479433.Caci_0455"/>
<dbReference type="AlphaFoldDB" id="C7PX56"/>
<evidence type="ECO:0000256" key="4">
    <source>
        <dbReference type="SAM" id="SignalP"/>
    </source>
</evidence>
<keyword evidence="4" id="KW-0732">Signal</keyword>
<comment type="similarity">
    <text evidence="1">Belongs to the PstS family.</text>
</comment>
<keyword evidence="7" id="KW-1185">Reference proteome</keyword>
<dbReference type="InterPro" id="IPR050962">
    <property type="entry name" value="Phosphate-bind_PstS"/>
</dbReference>
<sequence precursor="true">MNRHHPRRRRSPRGRLLLLSAALGLSAAQLLSPPTAGATQYAPIAGAGSTWAENAVNQWTSDVAQYGMQVSYTGSGSSDGRNQFKADPATVDFAISDIPYGSVDNGTLDTLPDKPFAYMPVVAGGTAFMYHLDIGGHRVTNLRLDDQTIAKIFTGGITTWNDPAIAKTNPGLTLPARQIIPVVRTDGSGTTAQLTGWMAAKYPGLWDSFCSAAGRVVSPHCGSTSFFPPAPAGSAFISQSLDSGVAGYVAQPTSEGAITYTEYSYALQSGFPVAKMLNAAGYYTLPTASNVAVSLTQAQIDNDASDPTKYLTENLANVYGYSDPRTYPLSSYSYMIVPLSTAPPFNTAKGVTLSAFDYYLLCQGQSTMAPLGYSPLPINLVQAGFNQIRKIPGAVVQNIVISSCNNPTFSSSGVNTLVASAPDPPSCDKNGATQCAADGVTAVPGGGSSGGSHGGSSGGGSGGSGGSSGGSGGGGGTSGGGTAGGVASGPSNGNPSAHPSSTSNVITVPTTPSSPPVSLDGADAVAVPVSVGTSLGDSVGAYLAAAAATLLLTTVFGPPLVSRLRKGRRS</sequence>
<gene>
    <name evidence="6" type="ordered locus">Caci_0455</name>
</gene>
<dbReference type="InParanoid" id="C7PX56"/>
<feature type="compositionally biased region" description="Low complexity" evidence="2">
    <location>
        <begin position="499"/>
        <end position="511"/>
    </location>
</feature>
<feature type="compositionally biased region" description="Gly residues" evidence="2">
    <location>
        <begin position="444"/>
        <end position="487"/>
    </location>
</feature>
<organism evidence="6 7">
    <name type="scientific">Catenulispora acidiphila (strain DSM 44928 / JCM 14897 / NBRC 102108 / NRRL B-24433 / ID139908)</name>
    <dbReference type="NCBI Taxonomy" id="479433"/>
    <lineage>
        <taxon>Bacteria</taxon>
        <taxon>Bacillati</taxon>
        <taxon>Actinomycetota</taxon>
        <taxon>Actinomycetes</taxon>
        <taxon>Catenulisporales</taxon>
        <taxon>Catenulisporaceae</taxon>
        <taxon>Catenulispora</taxon>
    </lineage>
</organism>
<protein>
    <submittedName>
        <fullName evidence="6">Phosphate ABC transporter, periplasmic phosphate-binding protein</fullName>
    </submittedName>
</protein>
<evidence type="ECO:0000313" key="7">
    <source>
        <dbReference type="Proteomes" id="UP000000851"/>
    </source>
</evidence>
<proteinExistence type="inferred from homology"/>
<evidence type="ECO:0000256" key="1">
    <source>
        <dbReference type="ARBA" id="ARBA00008725"/>
    </source>
</evidence>
<feature type="signal peptide" evidence="4">
    <location>
        <begin position="1"/>
        <end position="38"/>
    </location>
</feature>